<evidence type="ECO:0000259" key="3">
    <source>
        <dbReference type="Pfam" id="PF03061"/>
    </source>
</evidence>
<dbReference type="Proteomes" id="UP000245081">
    <property type="component" value="Unassembled WGS sequence"/>
</dbReference>
<dbReference type="GO" id="GO:0047617">
    <property type="term" value="F:fatty acyl-CoA hydrolase activity"/>
    <property type="evidence" value="ECO:0007669"/>
    <property type="project" value="TreeGrafter"/>
</dbReference>
<dbReference type="SUPFAM" id="SSF54637">
    <property type="entry name" value="Thioesterase/thiol ester dehydrase-isomerase"/>
    <property type="match status" value="1"/>
</dbReference>
<evidence type="ECO:0000256" key="2">
    <source>
        <dbReference type="ARBA" id="ARBA00022801"/>
    </source>
</evidence>
<comment type="caution">
    <text evidence="4">The sequence shown here is derived from an EMBL/GenBank/DDBJ whole genome shotgun (WGS) entry which is preliminary data.</text>
</comment>
<protein>
    <submittedName>
        <fullName evidence="4">Acyl-CoA thioester hydrolase</fullName>
        <ecNumber evidence="4">3.1.2.-</ecNumber>
    </submittedName>
</protein>
<dbReference type="AlphaFoldDB" id="A0A2R5F6K4"/>
<dbReference type="NCBIfam" id="TIGR00051">
    <property type="entry name" value="YbgC/FadM family acyl-CoA thioesterase"/>
    <property type="match status" value="1"/>
</dbReference>
<dbReference type="InterPro" id="IPR050563">
    <property type="entry name" value="4-hydroxybenzoyl-CoA_TE"/>
</dbReference>
<dbReference type="NCBIfam" id="TIGR02799">
    <property type="entry name" value="thio_ybgC"/>
    <property type="match status" value="1"/>
</dbReference>
<dbReference type="InterPro" id="IPR008272">
    <property type="entry name" value="HB-CoA_thioesterase_AS"/>
</dbReference>
<dbReference type="InterPro" id="IPR006684">
    <property type="entry name" value="YbgC/YbaW"/>
</dbReference>
<sequence length="135" mass="15725">MNKFVWPVRIYYEDTDGGGVVYHSNYLKFFERARTEWLRSLGYDQVELRDENDVLFVVRSIQIKYLLPARFNQLLDVVTQISQLGRCRIVFEQKLQLGDEILTAATVEVASVSATSFRPVPIPESMRQQFESQQS</sequence>
<dbReference type="PROSITE" id="PS01328">
    <property type="entry name" value="4HBCOA_THIOESTERASE"/>
    <property type="match status" value="1"/>
</dbReference>
<dbReference type="EC" id="3.1.2.-" evidence="4"/>
<dbReference type="FunFam" id="3.10.129.10:FF:000004">
    <property type="entry name" value="Tol-pal system-associated acyl-CoA thioesterase"/>
    <property type="match status" value="1"/>
</dbReference>
<dbReference type="Pfam" id="PF03061">
    <property type="entry name" value="4HBT"/>
    <property type="match status" value="1"/>
</dbReference>
<feature type="domain" description="Thioesterase" evidence="3">
    <location>
        <begin position="18"/>
        <end position="100"/>
    </location>
</feature>
<evidence type="ECO:0000313" key="5">
    <source>
        <dbReference type="Proteomes" id="UP000245081"/>
    </source>
</evidence>
<dbReference type="PANTHER" id="PTHR31793">
    <property type="entry name" value="4-HYDROXYBENZOYL-COA THIOESTERASE FAMILY MEMBER"/>
    <property type="match status" value="1"/>
</dbReference>
<evidence type="ECO:0000256" key="1">
    <source>
        <dbReference type="ARBA" id="ARBA00005953"/>
    </source>
</evidence>
<dbReference type="PIRSF" id="PIRSF003230">
    <property type="entry name" value="YbgC"/>
    <property type="match status" value="1"/>
</dbReference>
<dbReference type="InterPro" id="IPR006683">
    <property type="entry name" value="Thioestr_dom"/>
</dbReference>
<organism evidence="4 5">
    <name type="scientific">Novimethylophilus kurashikiensis</name>
    <dbReference type="NCBI Taxonomy" id="1825523"/>
    <lineage>
        <taxon>Bacteria</taxon>
        <taxon>Pseudomonadati</taxon>
        <taxon>Pseudomonadota</taxon>
        <taxon>Betaproteobacteria</taxon>
        <taxon>Nitrosomonadales</taxon>
        <taxon>Methylophilaceae</taxon>
        <taxon>Novimethylophilus</taxon>
    </lineage>
</organism>
<dbReference type="CDD" id="cd00586">
    <property type="entry name" value="4HBT"/>
    <property type="match status" value="1"/>
</dbReference>
<gene>
    <name evidence="4" type="primary">ybgC</name>
    <name evidence="4" type="ORF">NMK_1454</name>
</gene>
<dbReference type="RefSeq" id="WP_109015114.1">
    <property type="nucleotide sequence ID" value="NZ_BDOQ01000004.1"/>
</dbReference>
<dbReference type="Gene3D" id="3.10.129.10">
    <property type="entry name" value="Hotdog Thioesterase"/>
    <property type="match status" value="1"/>
</dbReference>
<dbReference type="EMBL" id="BDOQ01000004">
    <property type="protein sequence ID" value="GBG13902.1"/>
    <property type="molecule type" value="Genomic_DNA"/>
</dbReference>
<dbReference type="InterPro" id="IPR029069">
    <property type="entry name" value="HotDog_dom_sf"/>
</dbReference>
<keyword evidence="2 4" id="KW-0378">Hydrolase</keyword>
<evidence type="ECO:0000313" key="4">
    <source>
        <dbReference type="EMBL" id="GBG13902.1"/>
    </source>
</evidence>
<reference evidence="4 5" key="1">
    <citation type="journal article" date="2018" name="Environ. Microbiol.">
        <title>Isolation and genomic characterization of Novimethylophilus kurashikiensis gen. nov. sp. nov., a new lanthanide-dependent methylotrophic species of Methylophilaceae.</title>
        <authorList>
            <person name="Lv H."/>
            <person name="Sahin N."/>
            <person name="Tani A."/>
        </authorList>
    </citation>
    <scope>NUCLEOTIDE SEQUENCE [LARGE SCALE GENOMIC DNA]</scope>
    <source>
        <strain evidence="4 5">La2-4</strain>
    </source>
</reference>
<name>A0A2R5F6K4_9PROT</name>
<keyword evidence="5" id="KW-1185">Reference proteome</keyword>
<dbReference type="OrthoDB" id="9808429at2"/>
<accession>A0A2R5F6K4</accession>
<dbReference type="InterPro" id="IPR014166">
    <property type="entry name" value="Tol-Pal_acyl-CoA_thioesterase"/>
</dbReference>
<comment type="similarity">
    <text evidence="1">Belongs to the 4-hydroxybenzoyl-CoA thioesterase family.</text>
</comment>
<proteinExistence type="inferred from homology"/>
<dbReference type="PANTHER" id="PTHR31793:SF37">
    <property type="entry name" value="ACYL-COA THIOESTER HYDROLASE YBGC"/>
    <property type="match status" value="1"/>
</dbReference>